<reference evidence="5 6" key="3">
    <citation type="journal article" date="2017" name="Mol. Plant Pathol.">
        <title>A gapless genome sequence of the fungus Botrytis cinerea.</title>
        <authorList>
            <person name="Van Kan J.A."/>
            <person name="Stassen J.H."/>
            <person name="Mosbach A."/>
            <person name="Van Der Lee T.A."/>
            <person name="Faino L."/>
            <person name="Farmer A.D."/>
            <person name="Papasotiriou D.G."/>
            <person name="Zhou S."/>
            <person name="Seidl M.F."/>
            <person name="Cottam E."/>
            <person name="Edel D."/>
            <person name="Hahn M."/>
            <person name="Schwartz D.C."/>
            <person name="Dietrich R.A."/>
            <person name="Widdison S."/>
            <person name="Scalliet G."/>
        </authorList>
    </citation>
    <scope>NUCLEOTIDE SEQUENCE [LARGE SCALE GENOMIC DNA]</scope>
    <source>
        <strain evidence="5 6">B05.10</strain>
    </source>
</reference>
<feature type="domain" description="Gfo/Idh/MocA-like oxidoreductase N-terminal" evidence="3">
    <location>
        <begin position="7"/>
        <end position="124"/>
    </location>
</feature>
<dbReference type="Proteomes" id="UP000001798">
    <property type="component" value="Chromosome 10"/>
</dbReference>
<dbReference type="GO" id="GO:0016491">
    <property type="term" value="F:oxidoreductase activity"/>
    <property type="evidence" value="ECO:0007669"/>
    <property type="project" value="UniProtKB-KW"/>
</dbReference>
<evidence type="ECO:0000256" key="2">
    <source>
        <dbReference type="ARBA" id="ARBA00023002"/>
    </source>
</evidence>
<dbReference type="InterPro" id="IPR000683">
    <property type="entry name" value="Gfo/Idh/MocA-like_OxRdtase_N"/>
</dbReference>
<proteinExistence type="inferred from homology"/>
<dbReference type="KEGG" id="bfu:BCIN_10g02060"/>
<gene>
    <name evidence="5" type="ORF">BCIN_10g02060</name>
</gene>
<dbReference type="RefSeq" id="XP_001546850.1">
    <property type="nucleotide sequence ID" value="XM_001546800.2"/>
</dbReference>
<dbReference type="Pfam" id="PF02894">
    <property type="entry name" value="GFO_IDH_MocA_C"/>
    <property type="match status" value="1"/>
</dbReference>
<dbReference type="PANTHER" id="PTHR43708:SF5">
    <property type="entry name" value="CONSERVED EXPRESSED OXIDOREDUCTASE (EUROFUNG)-RELATED"/>
    <property type="match status" value="1"/>
</dbReference>
<organism evidence="5 6">
    <name type="scientific">Botryotinia fuckeliana (strain B05.10)</name>
    <name type="common">Noble rot fungus</name>
    <name type="synonym">Botrytis cinerea</name>
    <dbReference type="NCBI Taxonomy" id="332648"/>
    <lineage>
        <taxon>Eukaryota</taxon>
        <taxon>Fungi</taxon>
        <taxon>Dikarya</taxon>
        <taxon>Ascomycota</taxon>
        <taxon>Pezizomycotina</taxon>
        <taxon>Leotiomycetes</taxon>
        <taxon>Helotiales</taxon>
        <taxon>Sclerotiniaceae</taxon>
        <taxon>Botrytis</taxon>
    </lineage>
</organism>
<evidence type="ECO:0000259" key="4">
    <source>
        <dbReference type="Pfam" id="PF02894"/>
    </source>
</evidence>
<sequence length="360" mass="39417">MADKKYNVGVIGYGLSAKVFHIPLILVTPSFTLHSIVQRTPKPNDNAGQDHPEAKIYNSADAMFADPEIDIIIISTTPETHFPFTKAALQAGKHVMVEKPFVPTSAEASELISISKETGKFICVYQNRRWDSDFLTVKKLMADGLLGRVVEFETHFDRFKGEKPATWKGTLTMENAGGVIYDLGTHLIDQAFCLFGQPKTVTAIFSNQRADGSAEPDSITVMLNYGEKGPLVTAKAGVLCVEEEQLRYWVRGSQGSFKKYHLDIQEDQLKAGLKPGDANFGIESEDRSGRLVVFEDGKPKGSTYKNVTPETYAALYQGFADAITSGSEDAVPVKASEARDVLRIIEAARESAKSGKTVAL</sequence>
<dbReference type="OrthoDB" id="2129491at2759"/>
<protein>
    <submittedName>
        <fullName evidence="5">Uncharacterized protein</fullName>
    </submittedName>
</protein>
<dbReference type="SUPFAM" id="SSF51735">
    <property type="entry name" value="NAD(P)-binding Rossmann-fold domains"/>
    <property type="match status" value="1"/>
</dbReference>
<dbReference type="VEuPathDB" id="FungiDB:Bcin10g02060"/>
<dbReference type="Gene3D" id="3.40.50.720">
    <property type="entry name" value="NAD(P)-binding Rossmann-like Domain"/>
    <property type="match status" value="1"/>
</dbReference>
<dbReference type="GO" id="GO:0000166">
    <property type="term" value="F:nucleotide binding"/>
    <property type="evidence" value="ECO:0007669"/>
    <property type="project" value="InterPro"/>
</dbReference>
<dbReference type="Pfam" id="PF01408">
    <property type="entry name" value="GFO_IDH_MocA"/>
    <property type="match status" value="1"/>
</dbReference>
<dbReference type="EMBL" id="CP009814">
    <property type="protein sequence ID" value="ATZ54188.1"/>
    <property type="molecule type" value="Genomic_DNA"/>
</dbReference>
<dbReference type="InterPro" id="IPR051317">
    <property type="entry name" value="Gfo/Idh/MocA_oxidoreduct"/>
</dbReference>
<keyword evidence="2" id="KW-0560">Oxidoreductase</keyword>
<dbReference type="InterPro" id="IPR004104">
    <property type="entry name" value="Gfo/Idh/MocA-like_OxRdtase_C"/>
</dbReference>
<feature type="domain" description="Gfo/Idh/MocA-like oxidoreductase C-terminal" evidence="4">
    <location>
        <begin position="138"/>
        <end position="360"/>
    </location>
</feature>
<accession>A0A384JUH7</accession>
<evidence type="ECO:0000313" key="6">
    <source>
        <dbReference type="Proteomes" id="UP000001798"/>
    </source>
</evidence>
<dbReference type="GeneID" id="5427336"/>
<name>A0A384JUH7_BOTFB</name>
<dbReference type="InterPro" id="IPR036291">
    <property type="entry name" value="NAD(P)-bd_dom_sf"/>
</dbReference>
<reference evidence="5 6" key="1">
    <citation type="journal article" date="2011" name="PLoS Genet.">
        <title>Genomic analysis of the necrotrophic fungal pathogens Sclerotinia sclerotiorum and Botrytis cinerea.</title>
        <authorList>
            <person name="Amselem J."/>
            <person name="Cuomo C.A."/>
            <person name="van Kan J.A."/>
            <person name="Viaud M."/>
            <person name="Benito E.P."/>
            <person name="Couloux A."/>
            <person name="Coutinho P.M."/>
            <person name="de Vries R.P."/>
            <person name="Dyer P.S."/>
            <person name="Fillinger S."/>
            <person name="Fournier E."/>
            <person name="Gout L."/>
            <person name="Hahn M."/>
            <person name="Kohn L."/>
            <person name="Lapalu N."/>
            <person name="Plummer K.M."/>
            <person name="Pradier J.M."/>
            <person name="Quevillon E."/>
            <person name="Sharon A."/>
            <person name="Simon A."/>
            <person name="ten Have A."/>
            <person name="Tudzynski B."/>
            <person name="Tudzynski P."/>
            <person name="Wincker P."/>
            <person name="Andrew M."/>
            <person name="Anthouard V."/>
            <person name="Beever R.E."/>
            <person name="Beffa R."/>
            <person name="Benoit I."/>
            <person name="Bouzid O."/>
            <person name="Brault B."/>
            <person name="Chen Z."/>
            <person name="Choquer M."/>
            <person name="Collemare J."/>
            <person name="Cotton P."/>
            <person name="Danchin E.G."/>
            <person name="Da Silva C."/>
            <person name="Gautier A."/>
            <person name="Giraud C."/>
            <person name="Giraud T."/>
            <person name="Gonzalez C."/>
            <person name="Grossetete S."/>
            <person name="Guldener U."/>
            <person name="Henrissat B."/>
            <person name="Howlett B.J."/>
            <person name="Kodira C."/>
            <person name="Kretschmer M."/>
            <person name="Lappartient A."/>
            <person name="Leroch M."/>
            <person name="Levis C."/>
            <person name="Mauceli E."/>
            <person name="Neuveglise C."/>
            <person name="Oeser B."/>
            <person name="Pearson M."/>
            <person name="Poulain J."/>
            <person name="Poussereau N."/>
            <person name="Quesneville H."/>
            <person name="Rascle C."/>
            <person name="Schumacher J."/>
            <person name="Segurens B."/>
            <person name="Sexton A."/>
            <person name="Silva E."/>
            <person name="Sirven C."/>
            <person name="Soanes D.M."/>
            <person name="Talbot N.J."/>
            <person name="Templeton M."/>
            <person name="Yandava C."/>
            <person name="Yarden O."/>
            <person name="Zeng Q."/>
            <person name="Rollins J.A."/>
            <person name="Lebrun M.H."/>
            <person name="Dickman M."/>
        </authorList>
    </citation>
    <scope>NUCLEOTIDE SEQUENCE [LARGE SCALE GENOMIC DNA]</scope>
    <source>
        <strain evidence="5 6">B05.10</strain>
    </source>
</reference>
<dbReference type="PANTHER" id="PTHR43708">
    <property type="entry name" value="CONSERVED EXPRESSED OXIDOREDUCTASE (EUROFUNG)"/>
    <property type="match status" value="1"/>
</dbReference>
<dbReference type="AlphaFoldDB" id="A0A384JUH7"/>
<dbReference type="OMA" id="RFERWRP"/>
<keyword evidence="6" id="KW-1185">Reference proteome</keyword>
<comment type="similarity">
    <text evidence="1">Belongs to the Gfo/Idh/MocA family.</text>
</comment>
<evidence type="ECO:0000313" key="5">
    <source>
        <dbReference type="EMBL" id="ATZ54188.1"/>
    </source>
</evidence>
<evidence type="ECO:0000259" key="3">
    <source>
        <dbReference type="Pfam" id="PF01408"/>
    </source>
</evidence>
<dbReference type="SUPFAM" id="SSF55347">
    <property type="entry name" value="Glyceraldehyde-3-phosphate dehydrogenase-like, C-terminal domain"/>
    <property type="match status" value="1"/>
</dbReference>
<dbReference type="Gene3D" id="3.30.360.10">
    <property type="entry name" value="Dihydrodipicolinate Reductase, domain 2"/>
    <property type="match status" value="1"/>
</dbReference>
<evidence type="ECO:0000256" key="1">
    <source>
        <dbReference type="ARBA" id="ARBA00010928"/>
    </source>
</evidence>
<reference evidence="5 6" key="2">
    <citation type="journal article" date="2012" name="Eukaryot. Cell">
        <title>Genome update of Botrytis cinerea strains B05.10 and T4.</title>
        <authorList>
            <person name="Staats M."/>
            <person name="van Kan J.A."/>
        </authorList>
    </citation>
    <scope>NUCLEOTIDE SEQUENCE [LARGE SCALE GENOMIC DNA]</scope>
    <source>
        <strain evidence="5 6">B05.10</strain>
    </source>
</reference>